<proteinExistence type="predicted"/>
<feature type="non-terminal residue" evidence="1">
    <location>
        <position position="278"/>
    </location>
</feature>
<reference evidence="2" key="1">
    <citation type="submission" date="2016-04" db="EMBL/GenBank/DDBJ databases">
        <title>Comparative genomics of biotechnologically important yeasts.</title>
        <authorList>
            <consortium name="DOE Joint Genome Institute"/>
            <person name="Riley R."/>
            <person name="Haridas S."/>
            <person name="Wolfe K.H."/>
            <person name="Lopes M.R."/>
            <person name="Hittinger C.T."/>
            <person name="Goker M."/>
            <person name="Salamov A."/>
            <person name="Wisecaver J."/>
            <person name="Long T.M."/>
            <person name="Aerts A.L."/>
            <person name="Barry K."/>
            <person name="Choi C."/>
            <person name="Clum A."/>
            <person name="Coughlan A.Y."/>
            <person name="Deshpande S."/>
            <person name="Douglass A.P."/>
            <person name="Hanson S.J."/>
            <person name="Klenk H.-P."/>
            <person name="Labutti K."/>
            <person name="Lapidus A."/>
            <person name="Lindquist E."/>
            <person name="Lipzen A."/>
            <person name="Meier-Kolthoff J.P."/>
            <person name="Ohm R.A."/>
            <person name="Otillar R.P."/>
            <person name="Pangilinan J."/>
            <person name="Peng Y."/>
            <person name="Rokas A."/>
            <person name="Rosa C.A."/>
            <person name="Scheuner C."/>
            <person name="Sibirny A.A."/>
            <person name="Slot J.C."/>
            <person name="Stielow J.B."/>
            <person name="Sun H."/>
            <person name="Kurtzman C.P."/>
            <person name="Blackwell M."/>
            <person name="Grigoriev I.V."/>
            <person name="Jeffries T.W."/>
        </authorList>
    </citation>
    <scope>NUCLEOTIDE SEQUENCE [LARGE SCALE GENOMIC DNA]</scope>
    <source>
        <strain evidence="2">NRRL YB-2248</strain>
    </source>
</reference>
<dbReference type="STRING" id="983967.A0A1E4T5H2"/>
<gene>
    <name evidence="1" type="ORF">CANARDRAFT_181528</name>
</gene>
<dbReference type="InterPro" id="IPR036424">
    <property type="entry name" value="UPP_synth-like_sf"/>
</dbReference>
<evidence type="ECO:0000313" key="1">
    <source>
        <dbReference type="EMBL" id="ODV87003.1"/>
    </source>
</evidence>
<name>A0A1E4T5H2_9ASCO</name>
<dbReference type="GO" id="GO:0016765">
    <property type="term" value="F:transferase activity, transferring alkyl or aryl (other than methyl) groups"/>
    <property type="evidence" value="ECO:0007669"/>
    <property type="project" value="InterPro"/>
</dbReference>
<organism evidence="1 2">
    <name type="scientific">[Candida] arabinofermentans NRRL YB-2248</name>
    <dbReference type="NCBI Taxonomy" id="983967"/>
    <lineage>
        <taxon>Eukaryota</taxon>
        <taxon>Fungi</taxon>
        <taxon>Dikarya</taxon>
        <taxon>Ascomycota</taxon>
        <taxon>Saccharomycotina</taxon>
        <taxon>Pichiomycetes</taxon>
        <taxon>Pichiales</taxon>
        <taxon>Pichiaceae</taxon>
        <taxon>Ogataea</taxon>
        <taxon>Ogataea/Candida clade</taxon>
    </lineage>
</organism>
<protein>
    <submittedName>
        <fullName evidence="1">Uncharacterized protein</fullName>
    </submittedName>
</protein>
<dbReference type="Proteomes" id="UP000094801">
    <property type="component" value="Unassembled WGS sequence"/>
</dbReference>
<accession>A0A1E4T5H2</accession>
<sequence>VAIYDMIPLVVPPPPEIPIPYLTAEKRLVVPEKKETSRVLSQRAEWSAAHHTQKASEIIRICSEVSRLITWTAYGGIKNLTIYEGTGHAWNDLKRLSCMIKSEMSTLNNGMSDHTLSIKIINLALDKSVVIGDELCDSSGHIGLNSALKTVEPIPSSANINSCGGDGSPIAYNDLTVLLVSKHDGLASIAATVRDTLRNPANSVMLPDITEEVDKQLEKHGSPDLIISFTNKRQHPSVLHGLPLFNLENQPLFLSDTTQTSFPFFVKAMTAFSKEEKK</sequence>
<dbReference type="OrthoDB" id="4096851at2759"/>
<dbReference type="SUPFAM" id="SSF64005">
    <property type="entry name" value="Undecaprenyl diphosphate synthase"/>
    <property type="match status" value="1"/>
</dbReference>
<keyword evidence="2" id="KW-1185">Reference proteome</keyword>
<evidence type="ECO:0000313" key="2">
    <source>
        <dbReference type="Proteomes" id="UP000094801"/>
    </source>
</evidence>
<feature type="non-terminal residue" evidence="1">
    <location>
        <position position="1"/>
    </location>
</feature>
<dbReference type="EMBL" id="KV453849">
    <property type="protein sequence ID" value="ODV87003.1"/>
    <property type="molecule type" value="Genomic_DNA"/>
</dbReference>
<dbReference type="AlphaFoldDB" id="A0A1E4T5H2"/>